<evidence type="ECO:0000313" key="2">
    <source>
        <dbReference type="EMBL" id="PSJ65245.1"/>
    </source>
</evidence>
<reference evidence="2 3" key="1">
    <citation type="submission" date="2018-03" db="EMBL/GenBank/DDBJ databases">
        <title>The draft genome of Mesorhizobium sp. 6GN-30.</title>
        <authorList>
            <person name="Liu L."/>
            <person name="Li L."/>
            <person name="Wang T."/>
            <person name="Zhang X."/>
            <person name="Liang L."/>
        </authorList>
    </citation>
    <scope>NUCLEOTIDE SEQUENCE [LARGE SCALE GENOMIC DNA]</scope>
    <source>
        <strain evidence="2 3">6GN30</strain>
    </source>
</reference>
<feature type="domain" description="NIPSNAP" evidence="1">
    <location>
        <begin position="17"/>
        <end position="108"/>
    </location>
</feature>
<sequence length="249" mass="28717">MIASIQRLERRRFRMIYEMRQYLIERGRMDDNHDRMQNHTPRLLEKHGVHVVGRWSAVAGPRMPLFCYVMEWKDFTEREACWGAFYADPEWARIRAATNAGSEMVEENHLVFMRPNPAFEQDDRERDQRIGGLHQLVTQKILPGQNTAVSEFLSSTYLPCIQAAGAKVMAVCDMVSGPAMPALVMLFSWPDETVWRRGWRAFDSDPVMADAYRSQRAALGTTLLGSYDCMLMEPTPYALPFASFRTTPR</sequence>
<proteinExistence type="predicted"/>
<name>A0A2P7SSD5_9HYPH</name>
<organism evidence="2 3">
    <name type="scientific">Kumtagia ephedrae</name>
    <dbReference type="NCBI Taxonomy" id="2116701"/>
    <lineage>
        <taxon>Bacteria</taxon>
        <taxon>Pseudomonadati</taxon>
        <taxon>Pseudomonadota</taxon>
        <taxon>Alphaproteobacteria</taxon>
        <taxon>Hyphomicrobiales</taxon>
        <taxon>Phyllobacteriaceae</taxon>
        <taxon>Kumtagia</taxon>
    </lineage>
</organism>
<dbReference type="InterPro" id="IPR011008">
    <property type="entry name" value="Dimeric_a/b-barrel"/>
</dbReference>
<dbReference type="AlphaFoldDB" id="A0A2P7SSD5"/>
<dbReference type="EMBL" id="PXYK01000002">
    <property type="protein sequence ID" value="PSJ65245.1"/>
    <property type="molecule type" value="Genomic_DNA"/>
</dbReference>
<protein>
    <recommendedName>
        <fullName evidence="1">NIPSNAP domain-containing protein</fullName>
    </recommendedName>
</protein>
<dbReference type="SUPFAM" id="SSF54909">
    <property type="entry name" value="Dimeric alpha+beta barrel"/>
    <property type="match status" value="2"/>
</dbReference>
<accession>A0A2P7SSD5</accession>
<dbReference type="Pfam" id="PF07978">
    <property type="entry name" value="NIPSNAP"/>
    <property type="match status" value="1"/>
</dbReference>
<evidence type="ECO:0000313" key="3">
    <source>
        <dbReference type="Proteomes" id="UP000241229"/>
    </source>
</evidence>
<dbReference type="InterPro" id="IPR012577">
    <property type="entry name" value="NIPSNAP"/>
</dbReference>
<dbReference type="OrthoDB" id="9812037at2"/>
<comment type="caution">
    <text evidence="2">The sequence shown here is derived from an EMBL/GenBank/DDBJ whole genome shotgun (WGS) entry which is preliminary data.</text>
</comment>
<dbReference type="Gene3D" id="3.30.70.100">
    <property type="match status" value="2"/>
</dbReference>
<dbReference type="Proteomes" id="UP000241229">
    <property type="component" value="Unassembled WGS sequence"/>
</dbReference>
<gene>
    <name evidence="2" type="ORF">C7I84_02550</name>
</gene>
<keyword evidence="3" id="KW-1185">Reference proteome</keyword>
<evidence type="ECO:0000259" key="1">
    <source>
        <dbReference type="Pfam" id="PF07978"/>
    </source>
</evidence>